<dbReference type="Proteomes" id="UP001485043">
    <property type="component" value="Unassembled WGS sequence"/>
</dbReference>
<evidence type="ECO:0000313" key="2">
    <source>
        <dbReference type="Proteomes" id="UP001485043"/>
    </source>
</evidence>
<proteinExistence type="predicted"/>
<gene>
    <name evidence="1" type="ORF">WJX84_011441</name>
</gene>
<accession>A0AAW1SZQ1</accession>
<sequence>MTCLPPVTSTWLTAAVLAGSRRAPLKRTLTISIASGRDQGVLQQAPEMLLTPGLLHEECAWARSKDAGTGRQEWPPYLLRAPSNSAEVAL</sequence>
<comment type="caution">
    <text evidence="1">The sequence shown here is derived from an EMBL/GenBank/DDBJ whole genome shotgun (WGS) entry which is preliminary data.</text>
</comment>
<protein>
    <submittedName>
        <fullName evidence="1">Uncharacterized protein</fullName>
    </submittedName>
</protein>
<organism evidence="1 2">
    <name type="scientific">Apatococcus fuscideae</name>
    <dbReference type="NCBI Taxonomy" id="2026836"/>
    <lineage>
        <taxon>Eukaryota</taxon>
        <taxon>Viridiplantae</taxon>
        <taxon>Chlorophyta</taxon>
        <taxon>core chlorophytes</taxon>
        <taxon>Trebouxiophyceae</taxon>
        <taxon>Chlorellales</taxon>
        <taxon>Chlorellaceae</taxon>
        <taxon>Apatococcus</taxon>
    </lineage>
</organism>
<keyword evidence="2" id="KW-1185">Reference proteome</keyword>
<evidence type="ECO:0000313" key="1">
    <source>
        <dbReference type="EMBL" id="KAK9862568.1"/>
    </source>
</evidence>
<reference evidence="1 2" key="1">
    <citation type="journal article" date="2024" name="Nat. Commun.">
        <title>Phylogenomics reveals the evolutionary origins of lichenization in chlorophyte algae.</title>
        <authorList>
            <person name="Puginier C."/>
            <person name="Libourel C."/>
            <person name="Otte J."/>
            <person name="Skaloud P."/>
            <person name="Haon M."/>
            <person name="Grisel S."/>
            <person name="Petersen M."/>
            <person name="Berrin J.G."/>
            <person name="Delaux P.M."/>
            <person name="Dal Grande F."/>
            <person name="Keller J."/>
        </authorList>
    </citation>
    <scope>NUCLEOTIDE SEQUENCE [LARGE SCALE GENOMIC DNA]</scope>
    <source>
        <strain evidence="1 2">SAG 2523</strain>
    </source>
</reference>
<name>A0AAW1SZQ1_9CHLO</name>
<dbReference type="EMBL" id="JALJOV010000587">
    <property type="protein sequence ID" value="KAK9862568.1"/>
    <property type="molecule type" value="Genomic_DNA"/>
</dbReference>
<dbReference type="AlphaFoldDB" id="A0AAW1SZQ1"/>